<gene>
    <name evidence="1" type="ORF">ALMOND_2B027455</name>
</gene>
<accession>A0A5E4G2H5</accession>
<evidence type="ECO:0000313" key="2">
    <source>
        <dbReference type="Proteomes" id="UP000327085"/>
    </source>
</evidence>
<dbReference type="Gramene" id="VVA33947">
    <property type="protein sequence ID" value="VVA33947"/>
    <property type="gene ID" value="Prudul26B027455"/>
</dbReference>
<sequence>MSTLKSSLAKKDSELNSFAATLHSKKDDYFHLEGKNADMSQSYEKFMAKFEAYHMAVESSKYEAIVDAYKLGYLDCKSGAAPCHPIKYEDVEMFFPEMRLAQGVQINAIHMEAAKGQVVDETAVEEDNAKVGTADEVAADLAKQPAGTAKQMATSNKHVAKLGGAMEGAVDHAKAEEIVDQ</sequence>
<reference evidence="2" key="1">
    <citation type="journal article" date="2020" name="Plant J.">
        <title>Transposons played a major role in the diversification between the closely related almond and peach genomes: results from the almond genome sequence.</title>
        <authorList>
            <person name="Alioto T."/>
            <person name="Alexiou K.G."/>
            <person name="Bardil A."/>
            <person name="Barteri F."/>
            <person name="Castanera R."/>
            <person name="Cruz F."/>
            <person name="Dhingra A."/>
            <person name="Duval H."/>
            <person name="Fernandez I Marti A."/>
            <person name="Frias L."/>
            <person name="Galan B."/>
            <person name="Garcia J.L."/>
            <person name="Howad W."/>
            <person name="Gomez-Garrido J."/>
            <person name="Gut M."/>
            <person name="Julca I."/>
            <person name="Morata J."/>
            <person name="Puigdomenech P."/>
            <person name="Ribeca P."/>
            <person name="Rubio Cabetas M.J."/>
            <person name="Vlasova A."/>
            <person name="Wirthensohn M."/>
            <person name="Garcia-Mas J."/>
            <person name="Gabaldon T."/>
            <person name="Casacuberta J.M."/>
            <person name="Arus P."/>
        </authorList>
    </citation>
    <scope>NUCLEOTIDE SEQUENCE [LARGE SCALE GENOMIC DNA]</scope>
    <source>
        <strain evidence="2">cv. Texas</strain>
    </source>
</reference>
<organism evidence="1 2">
    <name type="scientific">Prunus dulcis</name>
    <name type="common">Almond</name>
    <name type="synonym">Amygdalus dulcis</name>
    <dbReference type="NCBI Taxonomy" id="3755"/>
    <lineage>
        <taxon>Eukaryota</taxon>
        <taxon>Viridiplantae</taxon>
        <taxon>Streptophyta</taxon>
        <taxon>Embryophyta</taxon>
        <taxon>Tracheophyta</taxon>
        <taxon>Spermatophyta</taxon>
        <taxon>Magnoliopsida</taxon>
        <taxon>eudicotyledons</taxon>
        <taxon>Gunneridae</taxon>
        <taxon>Pentapetalae</taxon>
        <taxon>rosids</taxon>
        <taxon>fabids</taxon>
        <taxon>Rosales</taxon>
        <taxon>Rosaceae</taxon>
        <taxon>Amygdaloideae</taxon>
        <taxon>Amygdaleae</taxon>
        <taxon>Prunus</taxon>
    </lineage>
</organism>
<protein>
    <submittedName>
        <fullName evidence="1">PREDICTED: LOC110760952 partial</fullName>
    </submittedName>
</protein>
<name>A0A5E4G2H5_PRUDU</name>
<dbReference type="EMBL" id="CABIKO010000311">
    <property type="protein sequence ID" value="VVA33947.1"/>
    <property type="molecule type" value="Genomic_DNA"/>
</dbReference>
<proteinExistence type="predicted"/>
<dbReference type="InParanoid" id="A0A5E4G2H5"/>
<dbReference type="Proteomes" id="UP000327085">
    <property type="component" value="Chromosome 1"/>
</dbReference>
<evidence type="ECO:0000313" key="1">
    <source>
        <dbReference type="EMBL" id="VVA33947.1"/>
    </source>
</evidence>
<dbReference type="AlphaFoldDB" id="A0A5E4G2H5"/>